<reference evidence="9 10" key="1">
    <citation type="submission" date="2018-05" db="EMBL/GenBank/DDBJ databases">
        <authorList>
            <consortium name="IHU Genomes"/>
        </authorList>
    </citation>
    <scope>NUCLEOTIDE SEQUENCE [LARGE SCALE GENOMIC DNA]</scope>
    <source>
        <strain evidence="9 10">P7335</strain>
    </source>
</reference>
<evidence type="ECO:0000256" key="2">
    <source>
        <dbReference type="ARBA" id="ARBA00022679"/>
    </source>
</evidence>
<comment type="catalytic activity">
    <reaction evidence="8">
        <text>L-tyrosyl-[protein] + UTP = O-(5'-uridylyl)-L-tyrosyl-[protein] + diphosphate</text>
        <dbReference type="Rhea" id="RHEA:83887"/>
        <dbReference type="Rhea" id="RHEA-COMP:10136"/>
        <dbReference type="Rhea" id="RHEA-COMP:20238"/>
        <dbReference type="ChEBI" id="CHEBI:33019"/>
        <dbReference type="ChEBI" id="CHEBI:46398"/>
        <dbReference type="ChEBI" id="CHEBI:46858"/>
        <dbReference type="ChEBI" id="CHEBI:90602"/>
    </reaction>
</comment>
<keyword evidence="5 8" id="KW-0547">Nucleotide-binding</keyword>
<keyword evidence="6 8" id="KW-0067">ATP-binding</keyword>
<keyword evidence="2 8" id="KW-0808">Transferase</keyword>
<evidence type="ECO:0000256" key="3">
    <source>
        <dbReference type="ARBA" id="ARBA00022695"/>
    </source>
</evidence>
<comment type="catalytic activity">
    <reaction evidence="8">
        <text>L-tyrosyl-[protein] + ATP = O-(5'-adenylyl)-L-tyrosyl-[protein] + diphosphate</text>
        <dbReference type="Rhea" id="RHEA:54288"/>
        <dbReference type="Rhea" id="RHEA-COMP:10136"/>
        <dbReference type="Rhea" id="RHEA-COMP:13846"/>
        <dbReference type="ChEBI" id="CHEBI:30616"/>
        <dbReference type="ChEBI" id="CHEBI:33019"/>
        <dbReference type="ChEBI" id="CHEBI:46858"/>
        <dbReference type="ChEBI" id="CHEBI:83624"/>
        <dbReference type="EC" id="2.7.7.108"/>
    </reaction>
</comment>
<dbReference type="GO" id="GO:0005524">
    <property type="term" value="F:ATP binding"/>
    <property type="evidence" value="ECO:0007669"/>
    <property type="project" value="UniProtKB-UniRule"/>
</dbReference>
<evidence type="ECO:0000313" key="9">
    <source>
        <dbReference type="EMBL" id="SRX78965.1"/>
    </source>
</evidence>
<keyword evidence="10" id="KW-1185">Reference proteome</keyword>
<dbReference type="EC" id="2.7.7.108" evidence="8"/>
<dbReference type="Proteomes" id="UP000252008">
    <property type="component" value="Unassembled WGS sequence"/>
</dbReference>
<evidence type="ECO:0000256" key="6">
    <source>
        <dbReference type="ARBA" id="ARBA00022840"/>
    </source>
</evidence>
<comment type="catalytic activity">
    <reaction evidence="8">
        <text>L-threonyl-[protein] + ATP = 3-O-(5'-adenylyl)-L-threonyl-[protein] + diphosphate</text>
        <dbReference type="Rhea" id="RHEA:54292"/>
        <dbReference type="Rhea" id="RHEA-COMP:11060"/>
        <dbReference type="Rhea" id="RHEA-COMP:13847"/>
        <dbReference type="ChEBI" id="CHEBI:30013"/>
        <dbReference type="ChEBI" id="CHEBI:30616"/>
        <dbReference type="ChEBI" id="CHEBI:33019"/>
        <dbReference type="ChEBI" id="CHEBI:138113"/>
        <dbReference type="EC" id="2.7.7.108"/>
    </reaction>
</comment>
<feature type="binding site" evidence="8">
    <location>
        <position position="179"/>
    </location>
    <ligand>
        <name>ATP</name>
        <dbReference type="ChEBI" id="CHEBI:30616"/>
    </ligand>
</feature>
<dbReference type="GO" id="GO:0030145">
    <property type="term" value="F:manganese ion binding"/>
    <property type="evidence" value="ECO:0007669"/>
    <property type="project" value="UniProtKB-UniRule"/>
</dbReference>
<keyword evidence="3 8" id="KW-0548">Nucleotidyltransferase</keyword>
<dbReference type="STRING" id="39692.BST38_28340"/>
<feature type="binding site" evidence="8">
    <location>
        <position position="253"/>
    </location>
    <ligand>
        <name>Mg(2+)</name>
        <dbReference type="ChEBI" id="CHEBI:18420"/>
    </ligand>
</feature>
<comment type="catalytic activity">
    <reaction evidence="8">
        <text>L-seryl-[protein] + UTP = O-(5'-uridylyl)-L-seryl-[protein] + diphosphate</text>
        <dbReference type="Rhea" id="RHEA:64604"/>
        <dbReference type="Rhea" id="RHEA-COMP:9863"/>
        <dbReference type="Rhea" id="RHEA-COMP:16635"/>
        <dbReference type="ChEBI" id="CHEBI:29999"/>
        <dbReference type="ChEBI" id="CHEBI:33019"/>
        <dbReference type="ChEBI" id="CHEBI:46398"/>
        <dbReference type="ChEBI" id="CHEBI:156051"/>
    </reaction>
</comment>
<dbReference type="PANTHER" id="PTHR32057:SF14">
    <property type="entry name" value="PROTEIN ADENYLYLTRANSFERASE SELO, MITOCHONDRIAL"/>
    <property type="match status" value="1"/>
</dbReference>
<feature type="binding site" evidence="8">
    <location>
        <position position="86"/>
    </location>
    <ligand>
        <name>ATP</name>
        <dbReference type="ChEBI" id="CHEBI:30616"/>
    </ligand>
</feature>
<proteinExistence type="inferred from homology"/>
<sequence>MSIALHSRFAAELPELTVRWKAEEAPQPRLLVDNDALAAELGVDVDWLRGPDGVALLTGTQVPADATPVAQAYAGHQFGGFQPRLGDGRALLLGEFEGTDGTLRDLHLKGSGRTPFARGGDGLAAVGPMLREYVISEAMHALGIPTTRALAVVATGRPVYRETELPGAVLARVAASHLRVGTFQFAPLLMQATGNTDLLQRLADYAIARHHPAAADAEQPYLALLESVSAVQARLIAQWMLAGFIHGVMNTDNMTISGETIDYGPCAFMEGFDPETKFSSIDSWGRYAYGNQPSIALWNLARFAEALLPLLGEDTEQAIAAAEKTLGGFQGVYEAAWTDGMRAKLGLSGAPDEAVAPLIQDLLTQLHQSRVDFTSFFRRLARAARGDAEPVRGEFIDLAAFDAWLHRWQALTPDPEAMDRVNPVYIARNHLVEEALAAATAGDMAPVTQLIDAIRAPFDERPGFERYAEPGPKEFSASFQTFCGT</sequence>
<dbReference type="Pfam" id="PF02696">
    <property type="entry name" value="SelO"/>
    <property type="match status" value="1"/>
</dbReference>
<dbReference type="RefSeq" id="WP_083146852.1">
    <property type="nucleotide sequence ID" value="NZ_MVID01000047.1"/>
</dbReference>
<evidence type="ECO:0000256" key="4">
    <source>
        <dbReference type="ARBA" id="ARBA00022723"/>
    </source>
</evidence>
<name>A0A375YCY2_MYCPF</name>
<dbReference type="NCBIfam" id="NF000658">
    <property type="entry name" value="PRK00029.1"/>
    <property type="match status" value="1"/>
</dbReference>
<feature type="binding site" evidence="8">
    <location>
        <position position="172"/>
    </location>
    <ligand>
        <name>ATP</name>
        <dbReference type="ChEBI" id="CHEBI:30616"/>
    </ligand>
</feature>
<evidence type="ECO:0000256" key="7">
    <source>
        <dbReference type="ARBA" id="ARBA00022842"/>
    </source>
</evidence>
<comment type="function">
    <text evidence="8">Nucleotidyltransferase involved in the post-translational modification of proteins. It can catalyze the addition of adenosine monophosphate (AMP) or uridine monophosphate (UMP) to a protein, resulting in modifications known as AMPylation and UMPylation.</text>
</comment>
<dbReference type="EMBL" id="UEGS01000001">
    <property type="protein sequence ID" value="SRX78965.1"/>
    <property type="molecule type" value="Genomic_DNA"/>
</dbReference>
<feature type="binding site" evidence="8">
    <location>
        <position position="109"/>
    </location>
    <ligand>
        <name>ATP</name>
        <dbReference type="ChEBI" id="CHEBI:30616"/>
    </ligand>
</feature>
<comment type="catalytic activity">
    <reaction evidence="8">
        <text>L-histidyl-[protein] + UTP = N(tele)-(5'-uridylyl)-L-histidyl-[protein] + diphosphate</text>
        <dbReference type="Rhea" id="RHEA:83891"/>
        <dbReference type="Rhea" id="RHEA-COMP:9745"/>
        <dbReference type="Rhea" id="RHEA-COMP:20239"/>
        <dbReference type="ChEBI" id="CHEBI:29979"/>
        <dbReference type="ChEBI" id="CHEBI:33019"/>
        <dbReference type="ChEBI" id="CHEBI:46398"/>
        <dbReference type="ChEBI" id="CHEBI:233474"/>
    </reaction>
</comment>
<comment type="catalytic activity">
    <reaction evidence="8">
        <text>L-seryl-[protein] + ATP = 3-O-(5'-adenylyl)-L-seryl-[protein] + diphosphate</text>
        <dbReference type="Rhea" id="RHEA:58120"/>
        <dbReference type="Rhea" id="RHEA-COMP:9863"/>
        <dbReference type="Rhea" id="RHEA-COMP:15073"/>
        <dbReference type="ChEBI" id="CHEBI:29999"/>
        <dbReference type="ChEBI" id="CHEBI:30616"/>
        <dbReference type="ChEBI" id="CHEBI:33019"/>
        <dbReference type="ChEBI" id="CHEBI:142516"/>
        <dbReference type="EC" id="2.7.7.108"/>
    </reaction>
</comment>
<dbReference type="InterPro" id="IPR003846">
    <property type="entry name" value="SelO"/>
</dbReference>
<keyword evidence="7 8" id="KW-0460">Magnesium</keyword>
<keyword evidence="4 8" id="KW-0479">Metal-binding</keyword>
<keyword evidence="8" id="KW-0464">Manganese</keyword>
<feature type="active site" description="Proton acceptor" evidence="8">
    <location>
        <position position="252"/>
    </location>
</feature>
<protein>
    <recommendedName>
        <fullName evidence="8">Protein nucleotidyltransferase YdiU</fullName>
        <ecNumber evidence="8">2.7.7.-</ecNumber>
    </recommendedName>
    <alternativeName>
        <fullName evidence="8">Protein adenylyltransferase YdiU</fullName>
        <ecNumber evidence="8">2.7.7.108</ecNumber>
    </alternativeName>
    <alternativeName>
        <fullName evidence="8">Protein uridylyltransferase YdiU</fullName>
        <ecNumber evidence="8">2.7.7.-</ecNumber>
    </alternativeName>
</protein>
<evidence type="ECO:0000313" key="10">
    <source>
        <dbReference type="Proteomes" id="UP000252008"/>
    </source>
</evidence>
<evidence type="ECO:0000256" key="5">
    <source>
        <dbReference type="ARBA" id="ARBA00022741"/>
    </source>
</evidence>
<comment type="similarity">
    <text evidence="1 8">Belongs to the SELO family.</text>
</comment>
<evidence type="ECO:0000256" key="1">
    <source>
        <dbReference type="ARBA" id="ARBA00009747"/>
    </source>
</evidence>
<gene>
    <name evidence="8" type="primary">ydiU</name>
    <name evidence="8" type="synonym">selO</name>
    <name evidence="9" type="ORF">MPP7335_00698</name>
</gene>
<feature type="binding site" evidence="8">
    <location>
        <position position="262"/>
    </location>
    <ligand>
        <name>ATP</name>
        <dbReference type="ChEBI" id="CHEBI:30616"/>
    </ligand>
</feature>
<dbReference type="EC" id="2.7.7.-" evidence="8"/>
<dbReference type="GO" id="GO:0070733">
    <property type="term" value="F:AMPylase activity"/>
    <property type="evidence" value="ECO:0007669"/>
    <property type="project" value="UniProtKB-EC"/>
</dbReference>
<feature type="binding site" evidence="8">
    <location>
        <position position="88"/>
    </location>
    <ligand>
        <name>ATP</name>
        <dbReference type="ChEBI" id="CHEBI:30616"/>
    </ligand>
</feature>
<organism evidence="9 10">
    <name type="scientific">Mycolicibacterium parafortuitum</name>
    <name type="common">Mycobacterium parafortuitum</name>
    <dbReference type="NCBI Taxonomy" id="39692"/>
    <lineage>
        <taxon>Bacteria</taxon>
        <taxon>Bacillati</taxon>
        <taxon>Actinomycetota</taxon>
        <taxon>Actinomycetes</taxon>
        <taxon>Mycobacteriales</taxon>
        <taxon>Mycobacteriaceae</taxon>
        <taxon>Mycolicibacterium</taxon>
    </lineage>
</organism>
<dbReference type="HAMAP" id="MF_00692">
    <property type="entry name" value="SelO"/>
    <property type="match status" value="1"/>
</dbReference>
<feature type="binding site" evidence="8">
    <location>
        <position position="122"/>
    </location>
    <ligand>
        <name>ATP</name>
        <dbReference type="ChEBI" id="CHEBI:30616"/>
    </ligand>
</feature>
<dbReference type="GO" id="GO:0000287">
    <property type="term" value="F:magnesium ion binding"/>
    <property type="evidence" value="ECO:0007669"/>
    <property type="project" value="UniProtKB-UniRule"/>
</dbReference>
<feature type="binding site" evidence="8">
    <location>
        <position position="121"/>
    </location>
    <ligand>
        <name>ATP</name>
        <dbReference type="ChEBI" id="CHEBI:30616"/>
    </ligand>
</feature>
<feature type="binding site" evidence="8">
    <location>
        <position position="262"/>
    </location>
    <ligand>
        <name>Mg(2+)</name>
        <dbReference type="ChEBI" id="CHEBI:18420"/>
    </ligand>
</feature>
<feature type="binding site" evidence="8">
    <location>
        <position position="89"/>
    </location>
    <ligand>
        <name>ATP</name>
        <dbReference type="ChEBI" id="CHEBI:30616"/>
    </ligand>
</feature>
<dbReference type="PANTHER" id="PTHR32057">
    <property type="entry name" value="PROTEIN ADENYLYLTRANSFERASE SELO, MITOCHONDRIAL"/>
    <property type="match status" value="1"/>
</dbReference>
<evidence type="ECO:0000256" key="8">
    <source>
        <dbReference type="HAMAP-Rule" id="MF_00692"/>
    </source>
</evidence>
<accession>A0A375YCY2</accession>
<dbReference type="AlphaFoldDB" id="A0A375YCY2"/>
<comment type="cofactor">
    <cofactor evidence="8">
        <name>Mg(2+)</name>
        <dbReference type="ChEBI" id="CHEBI:18420"/>
    </cofactor>
    <cofactor evidence="8">
        <name>Mn(2+)</name>
        <dbReference type="ChEBI" id="CHEBI:29035"/>
    </cofactor>
</comment>